<dbReference type="InterPro" id="IPR011047">
    <property type="entry name" value="Quinoprotein_ADH-like_sf"/>
</dbReference>
<accession>A0A518K4U6</accession>
<gene>
    <name evidence="2" type="ORF">Spa11_09770</name>
</gene>
<dbReference type="Gene3D" id="2.40.10.480">
    <property type="match status" value="1"/>
</dbReference>
<proteinExistence type="predicted"/>
<dbReference type="SUPFAM" id="SSF50998">
    <property type="entry name" value="Quinoprotein alcohol dehydrogenase-like"/>
    <property type="match status" value="1"/>
</dbReference>
<evidence type="ECO:0000259" key="1">
    <source>
        <dbReference type="Pfam" id="PF13360"/>
    </source>
</evidence>
<keyword evidence="3" id="KW-1185">Reference proteome</keyword>
<dbReference type="InterPro" id="IPR002372">
    <property type="entry name" value="PQQ_rpt_dom"/>
</dbReference>
<feature type="domain" description="Pyrrolo-quinoline quinone repeat" evidence="1">
    <location>
        <begin position="349"/>
        <end position="430"/>
    </location>
</feature>
<dbReference type="Pfam" id="PF13360">
    <property type="entry name" value="PQQ_2"/>
    <property type="match status" value="2"/>
</dbReference>
<evidence type="ECO:0000313" key="3">
    <source>
        <dbReference type="Proteomes" id="UP000316426"/>
    </source>
</evidence>
<evidence type="ECO:0000313" key="2">
    <source>
        <dbReference type="EMBL" id="QDV72795.1"/>
    </source>
</evidence>
<name>A0A518K4U6_9BACT</name>
<dbReference type="AlphaFoldDB" id="A0A518K4U6"/>
<protein>
    <submittedName>
        <fullName evidence="2">Outer membrane biogenesis protein BamB</fullName>
    </submittedName>
</protein>
<dbReference type="KEGG" id="bmei:Spa11_09770"/>
<dbReference type="Proteomes" id="UP000316426">
    <property type="component" value="Chromosome"/>
</dbReference>
<dbReference type="PANTHER" id="PTHR34512:SF30">
    <property type="entry name" value="OUTER MEMBRANE PROTEIN ASSEMBLY FACTOR BAMB"/>
    <property type="match status" value="1"/>
</dbReference>
<dbReference type="InterPro" id="IPR015943">
    <property type="entry name" value="WD40/YVTN_repeat-like_dom_sf"/>
</dbReference>
<dbReference type="InterPro" id="IPR018391">
    <property type="entry name" value="PQQ_b-propeller_rpt"/>
</dbReference>
<dbReference type="PANTHER" id="PTHR34512">
    <property type="entry name" value="CELL SURFACE PROTEIN"/>
    <property type="match status" value="1"/>
</dbReference>
<dbReference type="EMBL" id="CP036349">
    <property type="protein sequence ID" value="QDV72795.1"/>
    <property type="molecule type" value="Genomic_DNA"/>
</dbReference>
<dbReference type="SMART" id="SM00564">
    <property type="entry name" value="PQQ"/>
    <property type="match status" value="4"/>
</dbReference>
<reference evidence="2 3" key="1">
    <citation type="submission" date="2019-02" db="EMBL/GenBank/DDBJ databases">
        <title>Deep-cultivation of Planctomycetes and their phenomic and genomic characterization uncovers novel biology.</title>
        <authorList>
            <person name="Wiegand S."/>
            <person name="Jogler M."/>
            <person name="Boedeker C."/>
            <person name="Pinto D."/>
            <person name="Vollmers J."/>
            <person name="Rivas-Marin E."/>
            <person name="Kohn T."/>
            <person name="Peeters S.H."/>
            <person name="Heuer A."/>
            <person name="Rast P."/>
            <person name="Oberbeckmann S."/>
            <person name="Bunk B."/>
            <person name="Jeske O."/>
            <person name="Meyerdierks A."/>
            <person name="Storesund J.E."/>
            <person name="Kallscheuer N."/>
            <person name="Luecker S."/>
            <person name="Lage O.M."/>
            <person name="Pohl T."/>
            <person name="Merkel B.J."/>
            <person name="Hornburger P."/>
            <person name="Mueller R.-W."/>
            <person name="Bruemmer F."/>
            <person name="Labrenz M."/>
            <person name="Spormann A.M."/>
            <person name="Op den Camp H."/>
            <person name="Overmann J."/>
            <person name="Amann R."/>
            <person name="Jetten M.S.M."/>
            <person name="Mascher T."/>
            <person name="Medema M.H."/>
            <person name="Devos D.P."/>
            <person name="Kaster A.-K."/>
            <person name="Ovreas L."/>
            <person name="Rohde M."/>
            <person name="Galperin M.Y."/>
            <person name="Jogler C."/>
        </authorList>
    </citation>
    <scope>NUCLEOTIDE SEQUENCE [LARGE SCALE GENOMIC DNA]</scope>
    <source>
        <strain evidence="2 3">Spa11</strain>
    </source>
</reference>
<dbReference type="Gene3D" id="2.130.10.10">
    <property type="entry name" value="YVTN repeat-like/Quinoprotein amine dehydrogenase"/>
    <property type="match status" value="1"/>
</dbReference>
<feature type="domain" description="Pyrrolo-quinoline quinone repeat" evidence="1">
    <location>
        <begin position="117"/>
        <end position="326"/>
    </location>
</feature>
<sequence length="804" mass="87093">MPARLADPAKIDMPTCSVPRLATTRWRSVRSILAIALAITGFALTATAADWPNWRGPTYDGVSTETGLVEKWNPEGGEGSNLLWKRDDLGSRSTPIVMNGKLYVLTRDQPGTENEGEKVVCVDASSGKTIWEHRFNVYLSDVPDTRVAWSSVVGDPETGRVYAQGVCGYFCCLDGDSGKLVWEHSLHEELGLLSTYGGRTNFPIIHEDTVILNAVVIGWGDTPKWGLMAKPAHRFMGFDKATGELRWLSGTTLIPDDTTYSSPALATLAGHRAMVFGSGDGMVWAMQAGTGKPLWKFPLSRRGMNLSPVVGPDGRVYTGHSEENMVGNTMGAVVALDGTMVGAEEPNDLSGKELWIKYQEMVGKSSPVLVDGRLYAVSDTAKMHVYNAATGEILNRRPARLGRVMRGSLLYADGRIYACSEGGEWSVWKPTEEGVEKVDSVSLHGEQVDASPIVAGGRIYLTTGAAMYCIGNEESVKANSDHKAATPEPPPLTDKRVAQVQIVPWDVLLAPGEEQKYKVRLYNAKGQFLREAAPNKVSFGVSGPGNISKEGVYKAPATEKSDTALVLCEIEGISAEGRVRVIPPLPWSYDFEDGAEDVPLTWVGGRVRYVLRKSDDGNHYIAKPTELPTRPGAPTTKLGTRSQMWMGSPKLSNYTVQADVQLQEGVSGESTGGGRVPEGPPAAASAVKLPSVGLINSGYTFSLFGPNQEARIYSWGVDNKRTKAAEAMELTSGVWYSMKLKVTPNAEKKVAIVQAKVWPRDSAEPAEWTLEFEDEAPQLQGSPGLFGDAKEAEFFVDNLTVTPN</sequence>
<dbReference type="Gene3D" id="2.60.120.560">
    <property type="entry name" value="Exo-inulinase, domain 1"/>
    <property type="match status" value="1"/>
</dbReference>
<organism evidence="2 3">
    <name type="scientific">Botrimarina mediterranea</name>
    <dbReference type="NCBI Taxonomy" id="2528022"/>
    <lineage>
        <taxon>Bacteria</taxon>
        <taxon>Pseudomonadati</taxon>
        <taxon>Planctomycetota</taxon>
        <taxon>Planctomycetia</taxon>
        <taxon>Pirellulales</taxon>
        <taxon>Lacipirellulaceae</taxon>
        <taxon>Botrimarina</taxon>
    </lineage>
</organism>